<reference evidence="1 2" key="1">
    <citation type="submission" date="2024-09" db="EMBL/GenBank/DDBJ databases">
        <authorList>
            <person name="Sun Q."/>
            <person name="Mori K."/>
        </authorList>
    </citation>
    <scope>NUCLEOTIDE SEQUENCE [LARGE SCALE GENOMIC DNA]</scope>
    <source>
        <strain evidence="1 2">NCAIM B.02610</strain>
    </source>
</reference>
<dbReference type="RefSeq" id="WP_335958377.1">
    <property type="nucleotide sequence ID" value="NZ_JAXBLX010000001.1"/>
</dbReference>
<dbReference type="Pfam" id="PF12841">
    <property type="entry name" value="YvrJ"/>
    <property type="match status" value="1"/>
</dbReference>
<keyword evidence="2" id="KW-1185">Reference proteome</keyword>
<proteinExistence type="predicted"/>
<evidence type="ECO:0000313" key="2">
    <source>
        <dbReference type="Proteomes" id="UP001589838"/>
    </source>
</evidence>
<dbReference type="InterPro" id="IPR024419">
    <property type="entry name" value="YvrJ"/>
</dbReference>
<name>A0ABV6K787_9BACI</name>
<accession>A0ABV6K787</accession>
<protein>
    <submittedName>
        <fullName evidence="1">YvrJ family protein</fullName>
    </submittedName>
</protein>
<organism evidence="1 2">
    <name type="scientific">Halalkalibacter kiskunsagensis</name>
    <dbReference type="NCBI Taxonomy" id="1548599"/>
    <lineage>
        <taxon>Bacteria</taxon>
        <taxon>Bacillati</taxon>
        <taxon>Bacillota</taxon>
        <taxon>Bacilli</taxon>
        <taxon>Bacillales</taxon>
        <taxon>Bacillaceae</taxon>
        <taxon>Halalkalibacter</taxon>
    </lineage>
</organism>
<gene>
    <name evidence="1" type="ORF">ACFFHM_00975</name>
</gene>
<dbReference type="EMBL" id="JBHLUX010000001">
    <property type="protein sequence ID" value="MFC0469176.1"/>
    <property type="molecule type" value="Genomic_DNA"/>
</dbReference>
<dbReference type="Proteomes" id="UP001589838">
    <property type="component" value="Unassembled WGS sequence"/>
</dbReference>
<sequence>MDMWLPLLSEFGFPVMVTLYLLHRVENKLDSINQSIVKLPEHLYQQQYRSIEQKKMVE</sequence>
<comment type="caution">
    <text evidence="1">The sequence shown here is derived from an EMBL/GenBank/DDBJ whole genome shotgun (WGS) entry which is preliminary data.</text>
</comment>
<evidence type="ECO:0000313" key="1">
    <source>
        <dbReference type="EMBL" id="MFC0469176.1"/>
    </source>
</evidence>